<reference evidence="1" key="1">
    <citation type="submission" date="2021-11" db="EMBL/GenBank/DDBJ databases">
        <authorList>
            <person name="Herlambang A."/>
            <person name="Guo Y."/>
            <person name="Takashima Y."/>
            <person name="Nishizawa T."/>
        </authorList>
    </citation>
    <scope>NUCLEOTIDE SEQUENCE</scope>
    <source>
        <strain evidence="1">E1425</strain>
    </source>
</reference>
<comment type="caution">
    <text evidence="1">The sequence shown here is derived from an EMBL/GenBank/DDBJ whole genome shotgun (WGS) entry which is preliminary data.</text>
</comment>
<reference evidence="1" key="2">
    <citation type="journal article" date="2022" name="Microbiol. Resour. Announc.">
        <title>Whole-Genome Sequence of Entomortierella parvispora E1425, a Mucoromycotan Fungus Associated with Burkholderiaceae-Related Endosymbiotic Bacteria.</title>
        <authorList>
            <person name="Herlambang A."/>
            <person name="Guo Y."/>
            <person name="Takashima Y."/>
            <person name="Narisawa K."/>
            <person name="Ohta H."/>
            <person name="Nishizawa T."/>
        </authorList>
    </citation>
    <scope>NUCLEOTIDE SEQUENCE</scope>
    <source>
        <strain evidence="1">E1425</strain>
    </source>
</reference>
<dbReference type="EMBL" id="BQFW01000001">
    <property type="protein sequence ID" value="GJJ68074.1"/>
    <property type="molecule type" value="Genomic_DNA"/>
</dbReference>
<evidence type="ECO:0000313" key="2">
    <source>
        <dbReference type="Proteomes" id="UP000827284"/>
    </source>
</evidence>
<accession>A0A9P3H0W5</accession>
<evidence type="ECO:0000313" key="1">
    <source>
        <dbReference type="EMBL" id="GJJ68074.1"/>
    </source>
</evidence>
<dbReference type="Proteomes" id="UP000827284">
    <property type="component" value="Unassembled WGS sequence"/>
</dbReference>
<dbReference type="CDD" id="cd00866">
    <property type="entry name" value="PEBP_euk"/>
    <property type="match status" value="1"/>
</dbReference>
<dbReference type="InterPro" id="IPR008914">
    <property type="entry name" value="PEBP"/>
</dbReference>
<dbReference type="AlphaFoldDB" id="A0A9P3H0W5"/>
<dbReference type="SUPFAM" id="SSF49777">
    <property type="entry name" value="PEBP-like"/>
    <property type="match status" value="1"/>
</dbReference>
<dbReference type="PANTHER" id="PTHR11362:SF82">
    <property type="entry name" value="PHOSPHATIDYLETHANOLAMINE-BINDING PROTEIN 4"/>
    <property type="match status" value="1"/>
</dbReference>
<name>A0A9P3H0W5_9FUNG</name>
<organism evidence="1 2">
    <name type="scientific">Entomortierella parvispora</name>
    <dbReference type="NCBI Taxonomy" id="205924"/>
    <lineage>
        <taxon>Eukaryota</taxon>
        <taxon>Fungi</taxon>
        <taxon>Fungi incertae sedis</taxon>
        <taxon>Mucoromycota</taxon>
        <taxon>Mortierellomycotina</taxon>
        <taxon>Mortierellomycetes</taxon>
        <taxon>Mortierellales</taxon>
        <taxon>Mortierellaceae</taxon>
        <taxon>Entomortierella</taxon>
    </lineage>
</organism>
<sequence>MSLPRFVLRASKRCSSMTTRSFSVNTVARSAAEPTYKAPALGVNRTYDEALKIIAEDKAKRLADVKSMEAKMAELLKAAPSATKDAEISALKEKIFKQEAYAEINEPEVQWKFKNGQIDMSKAVFRYMKSKQFQRETLPIVQQRITQMFVTPDLLPHFTPSLNVHMDFGAGTSPNVPKGSPASSNFFETGSFLLPKDTIQEPVVDVTTFHPDQKYYTIALIDPDTPDVENQTFKQQMHWLISNVPLSATSTKVSKDSSDEILPYLPPHPPKGTTYHRYTLVVAEQPNGGQDKIEMDKSQLSRDVTLSALCSHYKLDVKGLTFFRQVWDKDVSRIYKEVLQQPEPVYGKQPKVDELLDETGQKKKKFVNL</sequence>
<proteinExistence type="predicted"/>
<dbReference type="Gene3D" id="3.90.280.10">
    <property type="entry name" value="PEBP-like"/>
    <property type="match status" value="1"/>
</dbReference>
<keyword evidence="2" id="KW-1185">Reference proteome</keyword>
<dbReference type="InterPro" id="IPR036610">
    <property type="entry name" value="PEBP-like_sf"/>
</dbReference>
<dbReference type="InterPro" id="IPR035810">
    <property type="entry name" value="PEBP_euk"/>
</dbReference>
<protein>
    <submittedName>
        <fullName evidence="1">Large subunit ribosomal protein L35</fullName>
    </submittedName>
</protein>
<dbReference type="Pfam" id="PF01161">
    <property type="entry name" value="PBP"/>
    <property type="match status" value="1"/>
</dbReference>
<keyword evidence="1" id="KW-0689">Ribosomal protein</keyword>
<dbReference type="Gene3D" id="1.20.58.1180">
    <property type="match status" value="1"/>
</dbReference>
<dbReference type="GO" id="GO:0005840">
    <property type="term" value="C:ribosome"/>
    <property type="evidence" value="ECO:0007669"/>
    <property type="project" value="UniProtKB-KW"/>
</dbReference>
<keyword evidence="1" id="KW-0687">Ribonucleoprotein</keyword>
<gene>
    <name evidence="1" type="ORF">EMPS_00420</name>
</gene>
<dbReference type="PANTHER" id="PTHR11362">
    <property type="entry name" value="PHOSPHATIDYLETHANOLAMINE-BINDING PROTEIN"/>
    <property type="match status" value="1"/>
</dbReference>
<dbReference type="OrthoDB" id="2153661at2759"/>